<dbReference type="PANTHER" id="PTHR30576">
    <property type="entry name" value="COLANIC BIOSYNTHESIS UDP-GLUCOSE LIPID CARRIER TRANSFERASE"/>
    <property type="match status" value="1"/>
</dbReference>
<feature type="transmembrane region" description="Helical" evidence="8">
    <location>
        <begin position="36"/>
        <end position="57"/>
    </location>
</feature>
<comment type="caution">
    <text evidence="10">The sequence shown here is derived from an EMBL/GenBank/DDBJ whole genome shotgun (WGS) entry which is preliminary data.</text>
</comment>
<protein>
    <submittedName>
        <fullName evidence="10">Exopolysaccharide biosynthesis protein</fullName>
    </submittedName>
</protein>
<keyword evidence="7 8" id="KW-0472">Membrane</keyword>
<comment type="subcellular location">
    <subcellularLocation>
        <location evidence="1">Cell membrane</location>
    </subcellularLocation>
</comment>
<evidence type="ECO:0000256" key="4">
    <source>
        <dbReference type="ARBA" id="ARBA00022679"/>
    </source>
</evidence>
<feature type="domain" description="Bacterial sugar transferase" evidence="9">
    <location>
        <begin position="31"/>
        <end position="219"/>
    </location>
</feature>
<dbReference type="PANTHER" id="PTHR30576:SF4">
    <property type="entry name" value="UNDECAPRENYL-PHOSPHATE GALACTOSE PHOSPHOTRANSFERASE"/>
    <property type="match status" value="1"/>
</dbReference>
<dbReference type="GO" id="GO:0016780">
    <property type="term" value="F:phosphotransferase activity, for other substituted phosphate groups"/>
    <property type="evidence" value="ECO:0007669"/>
    <property type="project" value="TreeGrafter"/>
</dbReference>
<reference evidence="10 11" key="1">
    <citation type="submission" date="2017-10" db="EMBL/GenBank/DDBJ databases">
        <title>Reclassification of Eubacterium combesii and discrepancies in the nomenclature of botulinum neurotoxin producing clostridia. Request for an Opinion.</title>
        <authorList>
            <person name="Dobritsa A.P."/>
            <person name="Kutumbaka K.K."/>
            <person name="Samadpour M."/>
        </authorList>
    </citation>
    <scope>NUCLEOTIDE SEQUENCE [LARGE SCALE GENOMIC DNA]</scope>
    <source>
        <strain evidence="10 11">DSM 20696</strain>
    </source>
</reference>
<evidence type="ECO:0000313" key="10">
    <source>
        <dbReference type="EMBL" id="PIH03732.1"/>
    </source>
</evidence>
<gene>
    <name evidence="10" type="ORF">CS538_12105</name>
</gene>
<evidence type="ECO:0000256" key="1">
    <source>
        <dbReference type="ARBA" id="ARBA00004236"/>
    </source>
</evidence>
<name>A0A2G7HHE6_9CLOT</name>
<dbReference type="AlphaFoldDB" id="A0A2G7HHE6"/>
<keyword evidence="4" id="KW-0808">Transferase</keyword>
<dbReference type="Proteomes" id="UP000231322">
    <property type="component" value="Unassembled WGS sequence"/>
</dbReference>
<evidence type="ECO:0000259" key="9">
    <source>
        <dbReference type="Pfam" id="PF02397"/>
    </source>
</evidence>
<comment type="similarity">
    <text evidence="2">Belongs to the bacterial sugar transferase family.</text>
</comment>
<dbReference type="RefSeq" id="WP_099839606.1">
    <property type="nucleotide sequence ID" value="NZ_PEIK01000009.1"/>
</dbReference>
<sequence length="225" mass="26055">MQKIERESDDSHIKTKKLELVENKFFYDLLKRTFDLASSLCGLIVFSPLFLIIAMLIKLDSKGPAFFSHIRLGKQGSKIKVYKFRTMKPNAEELLKNLTPEQKREFQENFKLEDDPRITKIGSFLRKSSLDELPQLLNIFIGNMTVVGPRPIVGKEIEKYGEYGDKLLMVKPGLTGMWQANGRSDTTYEERVEMDMDYIDNRNFWLDIKIILQTAIAVVRKKGAR</sequence>
<keyword evidence="11" id="KW-1185">Reference proteome</keyword>
<evidence type="ECO:0000256" key="5">
    <source>
        <dbReference type="ARBA" id="ARBA00022692"/>
    </source>
</evidence>
<proteinExistence type="inferred from homology"/>
<keyword evidence="3" id="KW-1003">Cell membrane</keyword>
<dbReference type="GO" id="GO:0005886">
    <property type="term" value="C:plasma membrane"/>
    <property type="evidence" value="ECO:0007669"/>
    <property type="project" value="UniProtKB-SubCell"/>
</dbReference>
<evidence type="ECO:0000256" key="8">
    <source>
        <dbReference type="SAM" id="Phobius"/>
    </source>
</evidence>
<keyword evidence="6 8" id="KW-1133">Transmembrane helix</keyword>
<keyword evidence="5 8" id="KW-0812">Transmembrane</keyword>
<dbReference type="InterPro" id="IPR003362">
    <property type="entry name" value="Bact_transf"/>
</dbReference>
<organism evidence="10 11">
    <name type="scientific">Clostridium combesii</name>
    <dbReference type="NCBI Taxonomy" id="39481"/>
    <lineage>
        <taxon>Bacteria</taxon>
        <taxon>Bacillati</taxon>
        <taxon>Bacillota</taxon>
        <taxon>Clostridia</taxon>
        <taxon>Eubacteriales</taxon>
        <taxon>Clostridiaceae</taxon>
        <taxon>Clostridium</taxon>
    </lineage>
</organism>
<evidence type="ECO:0000256" key="3">
    <source>
        <dbReference type="ARBA" id="ARBA00022475"/>
    </source>
</evidence>
<evidence type="ECO:0000256" key="6">
    <source>
        <dbReference type="ARBA" id="ARBA00022989"/>
    </source>
</evidence>
<accession>A0A2G7HHE6</accession>
<evidence type="ECO:0000256" key="7">
    <source>
        <dbReference type="ARBA" id="ARBA00023136"/>
    </source>
</evidence>
<dbReference type="Pfam" id="PF02397">
    <property type="entry name" value="Bac_transf"/>
    <property type="match status" value="1"/>
</dbReference>
<dbReference type="EMBL" id="PEIK01000009">
    <property type="protein sequence ID" value="PIH03732.1"/>
    <property type="molecule type" value="Genomic_DNA"/>
</dbReference>
<evidence type="ECO:0000256" key="2">
    <source>
        <dbReference type="ARBA" id="ARBA00006464"/>
    </source>
</evidence>
<evidence type="ECO:0000313" key="11">
    <source>
        <dbReference type="Proteomes" id="UP000231322"/>
    </source>
</evidence>